<evidence type="ECO:0000256" key="2">
    <source>
        <dbReference type="ARBA" id="ARBA00022645"/>
    </source>
</evidence>
<dbReference type="SUPFAM" id="SSF52317">
    <property type="entry name" value="Class I glutamine amidotransferase-like"/>
    <property type="match status" value="1"/>
</dbReference>
<evidence type="ECO:0000313" key="8">
    <source>
        <dbReference type="EMBL" id="MFD2563851.1"/>
    </source>
</evidence>
<feature type="domain" description="LD-carboxypeptidase C-terminal" evidence="7">
    <location>
        <begin position="170"/>
        <end position="284"/>
    </location>
</feature>
<evidence type="ECO:0000256" key="1">
    <source>
        <dbReference type="ARBA" id="ARBA00010233"/>
    </source>
</evidence>
<dbReference type="Pfam" id="PF17676">
    <property type="entry name" value="Peptidase_S66C"/>
    <property type="match status" value="1"/>
</dbReference>
<dbReference type="PIRSF" id="PIRSF028757">
    <property type="entry name" value="LD-carboxypeptidase"/>
    <property type="match status" value="1"/>
</dbReference>
<dbReference type="PANTHER" id="PTHR30237:SF2">
    <property type="entry name" value="MUREIN TETRAPEPTIDE CARBOXYPEPTIDASE"/>
    <property type="match status" value="1"/>
</dbReference>
<keyword evidence="4" id="KW-0378">Hydrolase</keyword>
<sequence>MLKPDSLQKGDKIAIVATARKITQKEIDEATNILKNWGLHPVVGTTIGLENNQFAGTDEERRLDFQKMLDDTEIKAIWCARGGYGTVRIIDQLDFSDFIKHPKWIIGYSDITVLHSHIHNLGIATVHAAMPIDIHKGTEASRQSLYNTLFGAKENYTINYNQKNKLGNCKGKLIGGNLSILYALCGSKSSVDCRGKILCIEDLDEYLYHIDRMLQNLKRNGYFDELSGLIVGGMTKMHDNNVLFGKNAEEIILDVVKGYDFPVAFDFPMGHIEDNRALVLGAEVLLNVSDDVTTLKYS</sequence>
<dbReference type="PANTHER" id="PTHR30237">
    <property type="entry name" value="MURAMOYLTETRAPEPTIDE CARBOXYPEPTIDASE"/>
    <property type="match status" value="1"/>
</dbReference>
<reference evidence="9" key="1">
    <citation type="journal article" date="2019" name="Int. J. Syst. Evol. Microbiol.">
        <title>The Global Catalogue of Microorganisms (GCM) 10K type strain sequencing project: providing services to taxonomists for standard genome sequencing and annotation.</title>
        <authorList>
            <consortium name="The Broad Institute Genomics Platform"/>
            <consortium name="The Broad Institute Genome Sequencing Center for Infectious Disease"/>
            <person name="Wu L."/>
            <person name="Ma J."/>
        </authorList>
    </citation>
    <scope>NUCLEOTIDE SEQUENCE [LARGE SCALE GENOMIC DNA]</scope>
    <source>
        <strain evidence="9">KCTC 52274</strain>
    </source>
</reference>
<keyword evidence="5" id="KW-0720">Serine protease</keyword>
<dbReference type="Gene3D" id="3.50.30.60">
    <property type="entry name" value="LD-carboxypeptidase A C-terminal domain-like"/>
    <property type="match status" value="1"/>
</dbReference>
<evidence type="ECO:0000313" key="9">
    <source>
        <dbReference type="Proteomes" id="UP001597319"/>
    </source>
</evidence>
<evidence type="ECO:0000256" key="3">
    <source>
        <dbReference type="ARBA" id="ARBA00022670"/>
    </source>
</evidence>
<dbReference type="InterPro" id="IPR003507">
    <property type="entry name" value="S66_fam"/>
</dbReference>
<evidence type="ECO:0000256" key="4">
    <source>
        <dbReference type="ARBA" id="ARBA00022801"/>
    </source>
</evidence>
<evidence type="ECO:0000259" key="6">
    <source>
        <dbReference type="Pfam" id="PF02016"/>
    </source>
</evidence>
<accession>A0ABW5LHU5</accession>
<dbReference type="SUPFAM" id="SSF141986">
    <property type="entry name" value="LD-carboxypeptidase A C-terminal domain-like"/>
    <property type="match status" value="1"/>
</dbReference>
<gene>
    <name evidence="8" type="ORF">ACFSR1_14315</name>
</gene>
<dbReference type="InterPro" id="IPR040921">
    <property type="entry name" value="Peptidase_S66C"/>
</dbReference>
<proteinExistence type="inferred from homology"/>
<protein>
    <submittedName>
        <fullName evidence="8">LD-carboxypeptidase</fullName>
    </submittedName>
</protein>
<organism evidence="8 9">
    <name type="scientific">Aquimarina rubra</name>
    <dbReference type="NCBI Taxonomy" id="1920033"/>
    <lineage>
        <taxon>Bacteria</taxon>
        <taxon>Pseudomonadati</taxon>
        <taxon>Bacteroidota</taxon>
        <taxon>Flavobacteriia</taxon>
        <taxon>Flavobacteriales</taxon>
        <taxon>Flavobacteriaceae</taxon>
        <taxon>Aquimarina</taxon>
    </lineage>
</organism>
<dbReference type="EMBL" id="JBHULE010000019">
    <property type="protein sequence ID" value="MFD2563851.1"/>
    <property type="molecule type" value="Genomic_DNA"/>
</dbReference>
<evidence type="ECO:0000259" key="7">
    <source>
        <dbReference type="Pfam" id="PF17676"/>
    </source>
</evidence>
<dbReference type="Pfam" id="PF02016">
    <property type="entry name" value="Peptidase_S66"/>
    <property type="match status" value="1"/>
</dbReference>
<dbReference type="InterPro" id="IPR027478">
    <property type="entry name" value="LdcA_N"/>
</dbReference>
<comment type="similarity">
    <text evidence="1">Belongs to the peptidase S66 family.</text>
</comment>
<dbReference type="CDD" id="cd07025">
    <property type="entry name" value="Peptidase_S66"/>
    <property type="match status" value="1"/>
</dbReference>
<dbReference type="InterPro" id="IPR027461">
    <property type="entry name" value="Carboxypeptidase_A_C_sf"/>
</dbReference>
<dbReference type="RefSeq" id="WP_378293625.1">
    <property type="nucleotide sequence ID" value="NZ_JBHULE010000019.1"/>
</dbReference>
<feature type="domain" description="LD-carboxypeptidase N-terminal" evidence="6">
    <location>
        <begin position="13"/>
        <end position="128"/>
    </location>
</feature>
<evidence type="ECO:0000256" key="5">
    <source>
        <dbReference type="ARBA" id="ARBA00022825"/>
    </source>
</evidence>
<dbReference type="Proteomes" id="UP001597319">
    <property type="component" value="Unassembled WGS sequence"/>
</dbReference>
<keyword evidence="9" id="KW-1185">Reference proteome</keyword>
<comment type="caution">
    <text evidence="8">The sequence shown here is derived from an EMBL/GenBank/DDBJ whole genome shotgun (WGS) entry which is preliminary data.</text>
</comment>
<dbReference type="InterPro" id="IPR029062">
    <property type="entry name" value="Class_I_gatase-like"/>
</dbReference>
<dbReference type="InterPro" id="IPR040449">
    <property type="entry name" value="Peptidase_S66_N"/>
</dbReference>
<keyword evidence="3" id="KW-0645">Protease</keyword>
<keyword evidence="2" id="KW-0121">Carboxypeptidase</keyword>
<name>A0ABW5LHU5_9FLAO</name>
<dbReference type="Gene3D" id="3.40.50.10740">
    <property type="entry name" value="Class I glutamine amidotransferase-like"/>
    <property type="match status" value="1"/>
</dbReference>